<dbReference type="Pfam" id="PF25505">
    <property type="entry name" value="ARM_CPL3"/>
    <property type="match status" value="1"/>
</dbReference>
<dbReference type="InterPro" id="IPR036412">
    <property type="entry name" value="HAD-like_sf"/>
</dbReference>
<evidence type="ECO:0000256" key="6">
    <source>
        <dbReference type="ARBA" id="ARBA00022491"/>
    </source>
</evidence>
<comment type="subcellular location">
    <subcellularLocation>
        <location evidence="4">Nucleus</location>
    </subcellularLocation>
</comment>
<evidence type="ECO:0000256" key="7">
    <source>
        <dbReference type="ARBA" id="ARBA00022723"/>
    </source>
</evidence>
<reference evidence="19" key="1">
    <citation type="submission" date="2023-05" db="EMBL/GenBank/DDBJ databases">
        <authorList>
            <person name="Huff M."/>
        </authorList>
    </citation>
    <scope>NUCLEOTIDE SEQUENCE</scope>
</reference>
<evidence type="ECO:0000259" key="17">
    <source>
        <dbReference type="PROSITE" id="PS50172"/>
    </source>
</evidence>
<dbReference type="SUPFAM" id="SSF56784">
    <property type="entry name" value="HAD-like"/>
    <property type="match status" value="1"/>
</dbReference>
<evidence type="ECO:0000256" key="15">
    <source>
        <dbReference type="ARBA" id="ARBA00063107"/>
    </source>
</evidence>
<evidence type="ECO:0000256" key="9">
    <source>
        <dbReference type="ARBA" id="ARBA00022884"/>
    </source>
</evidence>
<feature type="region of interest" description="Disordered" evidence="16">
    <location>
        <begin position="482"/>
        <end position="501"/>
    </location>
</feature>
<dbReference type="InterPro" id="IPR036420">
    <property type="entry name" value="BRCT_dom_sf"/>
</dbReference>
<evidence type="ECO:0000256" key="5">
    <source>
        <dbReference type="ARBA" id="ARBA00013081"/>
    </source>
</evidence>
<dbReference type="SMART" id="SM00577">
    <property type="entry name" value="CPDc"/>
    <property type="match status" value="1"/>
</dbReference>
<dbReference type="Gene3D" id="3.40.50.10190">
    <property type="entry name" value="BRCT domain"/>
    <property type="match status" value="1"/>
</dbReference>
<comment type="cofactor">
    <cofactor evidence="2">
        <name>Co(2+)</name>
        <dbReference type="ChEBI" id="CHEBI:48828"/>
    </cofactor>
</comment>
<organism evidence="19 20">
    <name type="scientific">Fraxinus pennsylvanica</name>
    <dbReference type="NCBI Taxonomy" id="56036"/>
    <lineage>
        <taxon>Eukaryota</taxon>
        <taxon>Viridiplantae</taxon>
        <taxon>Streptophyta</taxon>
        <taxon>Embryophyta</taxon>
        <taxon>Tracheophyta</taxon>
        <taxon>Spermatophyta</taxon>
        <taxon>Magnoliopsida</taxon>
        <taxon>eudicotyledons</taxon>
        <taxon>Gunneridae</taxon>
        <taxon>Pentapetalae</taxon>
        <taxon>asterids</taxon>
        <taxon>lamiids</taxon>
        <taxon>Lamiales</taxon>
        <taxon>Oleaceae</taxon>
        <taxon>Oleeae</taxon>
        <taxon>Fraxinus</taxon>
    </lineage>
</organism>
<dbReference type="FunFam" id="3.40.50.10190:FF:000014">
    <property type="entry name" value="RNA polymerase II C-terminal domain phosphatase-like 3"/>
    <property type="match status" value="1"/>
</dbReference>
<evidence type="ECO:0000256" key="3">
    <source>
        <dbReference type="ARBA" id="ARBA00001946"/>
    </source>
</evidence>
<evidence type="ECO:0000256" key="2">
    <source>
        <dbReference type="ARBA" id="ARBA00001941"/>
    </source>
</evidence>
<evidence type="ECO:0000256" key="4">
    <source>
        <dbReference type="ARBA" id="ARBA00004123"/>
    </source>
</evidence>
<feature type="region of interest" description="Disordered" evidence="16">
    <location>
        <begin position="124"/>
        <end position="149"/>
    </location>
</feature>
<feature type="region of interest" description="Disordered" evidence="16">
    <location>
        <begin position="541"/>
        <end position="569"/>
    </location>
</feature>
<dbReference type="Pfam" id="PF03031">
    <property type="entry name" value="NIF"/>
    <property type="match status" value="1"/>
</dbReference>
<dbReference type="InterPro" id="IPR023214">
    <property type="entry name" value="HAD_sf"/>
</dbReference>
<feature type="region of interest" description="Disordered" evidence="16">
    <location>
        <begin position="35"/>
        <end position="77"/>
    </location>
</feature>
<dbReference type="Gene3D" id="3.40.50.1000">
    <property type="entry name" value="HAD superfamily/HAD-like"/>
    <property type="match status" value="1"/>
</dbReference>
<dbReference type="PANTHER" id="PTHR23081:SF2">
    <property type="entry name" value="RNA POLYMERASE II C-TERMINAL DOMAIN PHOSPHATASE-LIKE 3"/>
    <property type="match status" value="1"/>
</dbReference>
<dbReference type="Pfam" id="PF00533">
    <property type="entry name" value="BRCT"/>
    <property type="match status" value="1"/>
</dbReference>
<name>A0AAD2AGS7_9LAMI</name>
<feature type="domain" description="BRCT" evidence="17">
    <location>
        <begin position="1223"/>
        <end position="1316"/>
    </location>
</feature>
<dbReference type="SMART" id="SM00292">
    <property type="entry name" value="BRCT"/>
    <property type="match status" value="1"/>
</dbReference>
<keyword evidence="8" id="KW-0378">Hydrolase</keyword>
<evidence type="ECO:0000313" key="19">
    <source>
        <dbReference type="EMBL" id="CAI9785040.1"/>
    </source>
</evidence>
<dbReference type="GO" id="GO:0046872">
    <property type="term" value="F:metal ion binding"/>
    <property type="evidence" value="ECO:0007669"/>
    <property type="project" value="UniProtKB-KW"/>
</dbReference>
<dbReference type="InterPro" id="IPR011947">
    <property type="entry name" value="FCP1_euk"/>
</dbReference>
<keyword evidence="10" id="KW-0805">Transcription regulation</keyword>
<dbReference type="EC" id="3.1.3.16" evidence="5"/>
<evidence type="ECO:0000259" key="18">
    <source>
        <dbReference type="PROSITE" id="PS50969"/>
    </source>
</evidence>
<comment type="catalytic activity">
    <reaction evidence="14">
        <text>O-phospho-L-threonyl-[protein] + H2O = L-threonyl-[protein] + phosphate</text>
        <dbReference type="Rhea" id="RHEA:47004"/>
        <dbReference type="Rhea" id="RHEA-COMP:11060"/>
        <dbReference type="Rhea" id="RHEA-COMP:11605"/>
        <dbReference type="ChEBI" id="CHEBI:15377"/>
        <dbReference type="ChEBI" id="CHEBI:30013"/>
        <dbReference type="ChEBI" id="CHEBI:43474"/>
        <dbReference type="ChEBI" id="CHEBI:61977"/>
        <dbReference type="EC" id="3.1.3.16"/>
    </reaction>
</comment>
<dbReference type="CDD" id="cd07521">
    <property type="entry name" value="HAD_FCP1-like"/>
    <property type="match status" value="1"/>
</dbReference>
<dbReference type="SUPFAM" id="SSF52113">
    <property type="entry name" value="BRCT domain"/>
    <property type="match status" value="1"/>
</dbReference>
<dbReference type="InterPro" id="IPR004274">
    <property type="entry name" value="FCP1_dom"/>
</dbReference>
<feature type="compositionally biased region" description="Low complexity" evidence="16">
    <location>
        <begin position="59"/>
        <end position="68"/>
    </location>
</feature>
<dbReference type="FunFam" id="3.40.50.1000:FF:000098">
    <property type="entry name" value="RNA polymerase II C-terminal domain phosphatase-like 3"/>
    <property type="match status" value="1"/>
</dbReference>
<dbReference type="Proteomes" id="UP000834106">
    <property type="component" value="Chromosome 21"/>
</dbReference>
<dbReference type="GO" id="GO:0003723">
    <property type="term" value="F:RNA binding"/>
    <property type="evidence" value="ECO:0007669"/>
    <property type="project" value="UniProtKB-KW"/>
</dbReference>
<evidence type="ECO:0000313" key="20">
    <source>
        <dbReference type="Proteomes" id="UP000834106"/>
    </source>
</evidence>
<keyword evidence="6" id="KW-0678">Repressor</keyword>
<feature type="domain" description="FCP1 homology" evidence="18">
    <location>
        <begin position="1000"/>
        <end position="1180"/>
    </location>
</feature>
<evidence type="ECO:0000256" key="10">
    <source>
        <dbReference type="ARBA" id="ARBA00023015"/>
    </source>
</evidence>
<gene>
    <name evidence="19" type="ORF">FPE_LOCUS32470</name>
</gene>
<accession>A0AAD2AGS7</accession>
<keyword evidence="7" id="KW-0479">Metal-binding</keyword>
<dbReference type="GO" id="GO:0008420">
    <property type="term" value="F:RNA polymerase II CTD heptapeptide repeat phosphatase activity"/>
    <property type="evidence" value="ECO:0007669"/>
    <property type="project" value="InterPro"/>
</dbReference>
<protein>
    <recommendedName>
        <fullName evidence="5">protein-serine/threonine phosphatase</fullName>
        <ecNumber evidence="5">3.1.3.16</ecNumber>
    </recommendedName>
</protein>
<evidence type="ECO:0000256" key="13">
    <source>
        <dbReference type="ARBA" id="ARBA00047761"/>
    </source>
</evidence>
<keyword evidence="12" id="KW-0539">Nucleus</keyword>
<evidence type="ECO:0000256" key="12">
    <source>
        <dbReference type="ARBA" id="ARBA00023242"/>
    </source>
</evidence>
<dbReference type="EMBL" id="OU503056">
    <property type="protein sequence ID" value="CAI9785040.1"/>
    <property type="molecule type" value="Genomic_DNA"/>
</dbReference>
<feature type="compositionally biased region" description="Polar residues" evidence="16">
    <location>
        <begin position="35"/>
        <end position="58"/>
    </location>
</feature>
<keyword evidence="9" id="KW-0694">RNA-binding</keyword>
<feature type="compositionally biased region" description="Polar residues" evidence="16">
    <location>
        <begin position="857"/>
        <end position="868"/>
    </location>
</feature>
<dbReference type="PANTHER" id="PTHR23081">
    <property type="entry name" value="RNA POLYMERASE II CTD PHOSPHATASE"/>
    <property type="match status" value="1"/>
</dbReference>
<feature type="compositionally biased region" description="Low complexity" evidence="16">
    <location>
        <begin position="124"/>
        <end position="142"/>
    </location>
</feature>
<keyword evidence="11" id="KW-0804">Transcription</keyword>
<feature type="compositionally biased region" description="Basic and acidic residues" evidence="16">
    <location>
        <begin position="821"/>
        <end position="834"/>
    </location>
</feature>
<dbReference type="InterPro" id="IPR057473">
    <property type="entry name" value="ARM_CPL3"/>
</dbReference>
<proteinExistence type="predicted"/>
<evidence type="ECO:0000256" key="16">
    <source>
        <dbReference type="SAM" id="MobiDB-lite"/>
    </source>
</evidence>
<feature type="compositionally biased region" description="Polar residues" evidence="16">
    <location>
        <begin position="541"/>
        <end position="552"/>
    </location>
</feature>
<dbReference type="InterPro" id="IPR001357">
    <property type="entry name" value="BRCT_dom"/>
</dbReference>
<sequence>MEGDSEQPQVAVEVLDVEEGEISDSVSIEEITEEAFNSKQEPQPSSANINVNPITSASNNTNVNNNNNKGQNSVGGTGTRVWTMRDLYKYQMTSRNYSGLYNLAWAQAVNNKPLDEVLVMVEDNSNNNSNSDNNNNSSNSNSKRMESECVESAGIENKIVIDVEDEGEKEEGELEEGEIDLDSEGVLENMGIENEAEPGSKQNVESEKKQFDLIKKELESLTAVDAEKSFDGLCLRLRSLMDSVQELGSESLIAEKDALVQMLFGAIQIVYSVFRSMNKSQKEQNRDILSRFLAHVTSPKVPLFSFQQLKMVEVIRSSMDFSAASLDLKGNNVDIDKPVDEAPINTDSDVLSDNANNVSTSVKKSEMESMSTGSSVVNECRVSLERAKSLVGNANKHKGLVFPLLDLHKDHDVDSLPSPTRETSPSLPFDKGFVLGHGLVKPEWPVPRRTLESGNVIIHPNETDAVNAFSTYQQKFGRSSIFMSDKLPSPTPSEEGDSGDVDIGGEVSSASIPRNIVPVKTSVIGQSSFSSVADMDIFSGQEHSSARTTSPMTPLPNPVLKSSSAKSRDPRLRLVNSDAGAGDLNKSLLPIERTEPKVEPLGMMSSRKQKTVNEPVLFGPALKRQRNGLHTVTGTGGWLEDRGSVGTQVKNGNSGIDMRKSEDTVTCISSSSITTTEKGNGNEKFQCVGSCATLPVTSPITSLPATGPSTSLSVTGPFASLPVTGPFASLPSLPVTDPNNTASLHSLLKDIAGNPSIWMNILKMEQLKSVDSIKSVTSPPTSNSILGAVPSIKVPAFKPPVAGHLSAGLLKSPLQAVSMEESGKVRMKPRDPRRVLHNGTSQKCGTGGLDQPKINPAVSQGMTSSLGAQKQEDQLDRKSVFSSPTAAPDITRQFTKNLKNIADILSASQASISPPIVPQASSSQPAQVYQGKMKTKGVVSESSNLRSGIGLASQEVTAALSRPQNAWADVDHLFEGFDDQQKAAIQRERTRRIEEQKKMFGARKLCLVLDLDHTLLNSAKFVEVDPPHDEILRKKEEQDREKPHRHLFRFPHMGMWTKLRPGIWNFLEKASKLYELHLYTMGNKYYATEMAKLLDPKGELFAGRVISRGDDGDSFDSEDRVPKSKDLEGVLGMESAVVIIDDSVRVWPHNKLNLIAVERYIYFPCSRRQFGLPGPSLLEIDHDERPEDGTLASSLAVIERIHEAFFSHQSLDEADVRNILASEQHKILAGCRIVFSRVFPVGETNPHMHPLWQTAEQFGAVCTNQIDEQVTHVVANSLGTDKVNWALSTGRFVVHPGWVEASALLYRRANEQDFAIKQPQ</sequence>
<comment type="subunit">
    <text evidence="15">Interacts with RAP74.</text>
</comment>
<evidence type="ECO:0000256" key="11">
    <source>
        <dbReference type="ARBA" id="ARBA00023163"/>
    </source>
</evidence>
<comment type="cofactor">
    <cofactor evidence="1">
        <name>Mn(2+)</name>
        <dbReference type="ChEBI" id="CHEBI:29035"/>
    </cofactor>
</comment>
<comment type="cofactor">
    <cofactor evidence="3">
        <name>Mg(2+)</name>
        <dbReference type="ChEBI" id="CHEBI:18420"/>
    </cofactor>
</comment>
<dbReference type="GO" id="GO:0009651">
    <property type="term" value="P:response to salt stress"/>
    <property type="evidence" value="ECO:0007669"/>
    <property type="project" value="UniProtKB-ARBA"/>
</dbReference>
<comment type="catalytic activity">
    <reaction evidence="13">
        <text>O-phospho-L-seryl-[protein] + H2O = L-seryl-[protein] + phosphate</text>
        <dbReference type="Rhea" id="RHEA:20629"/>
        <dbReference type="Rhea" id="RHEA-COMP:9863"/>
        <dbReference type="Rhea" id="RHEA-COMP:11604"/>
        <dbReference type="ChEBI" id="CHEBI:15377"/>
        <dbReference type="ChEBI" id="CHEBI:29999"/>
        <dbReference type="ChEBI" id="CHEBI:43474"/>
        <dbReference type="ChEBI" id="CHEBI:83421"/>
        <dbReference type="EC" id="3.1.3.16"/>
    </reaction>
</comment>
<evidence type="ECO:0000256" key="14">
    <source>
        <dbReference type="ARBA" id="ARBA00048336"/>
    </source>
</evidence>
<dbReference type="PROSITE" id="PS50969">
    <property type="entry name" value="FCP1"/>
    <property type="match status" value="1"/>
</dbReference>
<dbReference type="PROSITE" id="PS50172">
    <property type="entry name" value="BRCT"/>
    <property type="match status" value="1"/>
</dbReference>
<dbReference type="CDD" id="cd17729">
    <property type="entry name" value="BRCT_CTDP1"/>
    <property type="match status" value="1"/>
</dbReference>
<dbReference type="NCBIfam" id="TIGR02250">
    <property type="entry name" value="FCP1_euk"/>
    <property type="match status" value="1"/>
</dbReference>
<dbReference type="InterPro" id="IPR039189">
    <property type="entry name" value="Fcp1"/>
</dbReference>
<feature type="region of interest" description="Disordered" evidence="16">
    <location>
        <begin position="820"/>
        <end position="875"/>
    </location>
</feature>
<evidence type="ECO:0000256" key="8">
    <source>
        <dbReference type="ARBA" id="ARBA00022801"/>
    </source>
</evidence>
<keyword evidence="20" id="KW-1185">Reference proteome</keyword>
<evidence type="ECO:0000256" key="1">
    <source>
        <dbReference type="ARBA" id="ARBA00001936"/>
    </source>
</evidence>
<dbReference type="GO" id="GO:0005634">
    <property type="term" value="C:nucleus"/>
    <property type="evidence" value="ECO:0007669"/>
    <property type="project" value="UniProtKB-SubCell"/>
</dbReference>